<dbReference type="Proteomes" id="UP000325122">
    <property type="component" value="Unassembled WGS sequence"/>
</dbReference>
<evidence type="ECO:0000313" key="1">
    <source>
        <dbReference type="EMBL" id="KAA5803401.1"/>
    </source>
</evidence>
<dbReference type="RefSeq" id="WP_150022669.1">
    <property type="nucleotide sequence ID" value="NZ_VWOJ01000002.1"/>
</dbReference>
<dbReference type="Pfam" id="PF14384">
    <property type="entry name" value="BrnA_antitoxin"/>
    <property type="match status" value="1"/>
</dbReference>
<sequence length="97" mass="11068">MGRIVRVKLEDLPPISEERLREIEAIPDEDIDFSDIPELTEEDFAKAVWRPGYGKQQVTVRLDRDVLAFFKQGGRGYQTRINAALRAYMEAAKKASA</sequence>
<proteinExistence type="predicted"/>
<comment type="caution">
    <text evidence="1">The sequence shown here is derived from an EMBL/GenBank/DDBJ whole genome shotgun (WGS) entry which is preliminary data.</text>
</comment>
<dbReference type="InterPro" id="IPR025528">
    <property type="entry name" value="BrnA_antitoxin"/>
</dbReference>
<name>A0A5M6ZM97_9PROT</name>
<reference evidence="1 2" key="1">
    <citation type="submission" date="2019-09" db="EMBL/GenBank/DDBJ databases">
        <authorList>
            <person name="Kevbrin V."/>
            <person name="Grouzdev D.S."/>
        </authorList>
    </citation>
    <scope>NUCLEOTIDE SEQUENCE [LARGE SCALE GENOMIC DNA]</scope>
    <source>
        <strain evidence="1 2">G-192</strain>
    </source>
</reference>
<dbReference type="AlphaFoldDB" id="A0A5M6ZM97"/>
<keyword evidence="2" id="KW-1185">Reference proteome</keyword>
<accession>A0A5M6ZM97</accession>
<organism evidence="1 2">
    <name type="scientific">Alkalicaulis satelles</name>
    <dbReference type="NCBI Taxonomy" id="2609175"/>
    <lineage>
        <taxon>Bacteria</taxon>
        <taxon>Pseudomonadati</taxon>
        <taxon>Pseudomonadota</taxon>
        <taxon>Alphaproteobacteria</taxon>
        <taxon>Maricaulales</taxon>
        <taxon>Maricaulaceae</taxon>
        <taxon>Alkalicaulis</taxon>
    </lineage>
</organism>
<dbReference type="EMBL" id="VWOJ01000002">
    <property type="protein sequence ID" value="KAA5803401.1"/>
    <property type="molecule type" value="Genomic_DNA"/>
</dbReference>
<evidence type="ECO:0000313" key="2">
    <source>
        <dbReference type="Proteomes" id="UP000325122"/>
    </source>
</evidence>
<gene>
    <name evidence="1" type="ORF">F1654_06220</name>
</gene>
<protein>
    <submittedName>
        <fullName evidence="1">BrnA antitoxin family protein</fullName>
    </submittedName>
</protein>